<dbReference type="Proteomes" id="UP001642540">
    <property type="component" value="Unassembled WGS sequence"/>
</dbReference>
<organism evidence="1 2">
    <name type="scientific">Orchesella dallaii</name>
    <dbReference type="NCBI Taxonomy" id="48710"/>
    <lineage>
        <taxon>Eukaryota</taxon>
        <taxon>Metazoa</taxon>
        <taxon>Ecdysozoa</taxon>
        <taxon>Arthropoda</taxon>
        <taxon>Hexapoda</taxon>
        <taxon>Collembola</taxon>
        <taxon>Entomobryomorpha</taxon>
        <taxon>Entomobryoidea</taxon>
        <taxon>Orchesellidae</taxon>
        <taxon>Orchesellinae</taxon>
        <taxon>Orchesella</taxon>
    </lineage>
</organism>
<proteinExistence type="predicted"/>
<evidence type="ECO:0000313" key="1">
    <source>
        <dbReference type="EMBL" id="CAL8132498.1"/>
    </source>
</evidence>
<gene>
    <name evidence="1" type="ORF">ODALV1_LOCUS24634</name>
</gene>
<sequence>MAYLFPITLASQPCRVLIRKTVVIIAFIIQAISRGLIQAISRGLISASDLEHCIFHSYARYFPQKRYSSLRYSQRLRDYMEGELLEKGESLIWCFMRSAVIVNERRYGLKLPVKLSTGTMKGGAVTQEGFVKCEFCKNLFMSSFMDQHIKKNPPQVSEICFVVVKRNAELKLGTMAKLHLCCIPLLPMISMVAFLDIQVNHEAPIWDAATLVSPAAFDAGTSSGILNVLGQPPPTSAARRILEVLECGHVYHEVCADKYFKRPKSAG</sequence>
<keyword evidence="2" id="KW-1185">Reference proteome</keyword>
<protein>
    <recommendedName>
        <fullName evidence="3">C2H2-type domain-containing protein</fullName>
    </recommendedName>
</protein>
<evidence type="ECO:0008006" key="3">
    <source>
        <dbReference type="Google" id="ProtNLM"/>
    </source>
</evidence>
<evidence type="ECO:0000313" key="2">
    <source>
        <dbReference type="Proteomes" id="UP001642540"/>
    </source>
</evidence>
<accession>A0ABP1RPN4</accession>
<comment type="caution">
    <text evidence="1">The sequence shown here is derived from an EMBL/GenBank/DDBJ whole genome shotgun (WGS) entry which is preliminary data.</text>
</comment>
<name>A0ABP1RPN4_9HEXA</name>
<dbReference type="EMBL" id="CAXLJM020000092">
    <property type="protein sequence ID" value="CAL8132498.1"/>
    <property type="molecule type" value="Genomic_DNA"/>
</dbReference>
<reference evidence="1 2" key="1">
    <citation type="submission" date="2024-08" db="EMBL/GenBank/DDBJ databases">
        <authorList>
            <person name="Cucini C."/>
            <person name="Frati F."/>
        </authorList>
    </citation>
    <scope>NUCLEOTIDE SEQUENCE [LARGE SCALE GENOMIC DNA]</scope>
</reference>